<proteinExistence type="predicted"/>
<comment type="caution">
    <text evidence="1">The sequence shown here is derived from an EMBL/GenBank/DDBJ whole genome shotgun (WGS) entry which is preliminary data.</text>
</comment>
<accession>A0ACB9PYC0</accession>
<gene>
    <name evidence="1" type="ORF">L6164_002313</name>
</gene>
<name>A0ACB9PYC0_BAUVA</name>
<reference evidence="1 2" key="1">
    <citation type="journal article" date="2022" name="DNA Res.">
        <title>Chromosomal-level genome assembly of the orchid tree Bauhinia variegata (Leguminosae; Cercidoideae) supports the allotetraploid origin hypothesis of Bauhinia.</title>
        <authorList>
            <person name="Zhong Y."/>
            <person name="Chen Y."/>
            <person name="Zheng D."/>
            <person name="Pang J."/>
            <person name="Liu Y."/>
            <person name="Luo S."/>
            <person name="Meng S."/>
            <person name="Qian L."/>
            <person name="Wei D."/>
            <person name="Dai S."/>
            <person name="Zhou R."/>
        </authorList>
    </citation>
    <scope>NUCLEOTIDE SEQUENCE [LARGE SCALE GENOMIC DNA]</scope>
    <source>
        <strain evidence="1">BV-YZ2020</strain>
    </source>
</reference>
<sequence>MAGPIRPQFVLFGSSIVQLSFRHEGWGSILADLYARKADIILRGYAAWNSRRALQVLDQVFPKSLSEKTHVIFLTTPPFNEAKVLESFAIDSLGMVGRSNESCRIYSEACLELCREMEVKAIDLWTALQNRNDWLDACFVDGIHLSQEGNKIVAKEILKVLREANWEPSLHWKAMRAEFGEDSPYDSLCSDGKTTINVSEWSFLPNMEQD</sequence>
<evidence type="ECO:0000313" key="1">
    <source>
        <dbReference type="EMBL" id="KAI4353355.1"/>
    </source>
</evidence>
<evidence type="ECO:0000313" key="2">
    <source>
        <dbReference type="Proteomes" id="UP000828941"/>
    </source>
</evidence>
<dbReference type="Proteomes" id="UP000828941">
    <property type="component" value="Chromosome 2"/>
</dbReference>
<organism evidence="1 2">
    <name type="scientific">Bauhinia variegata</name>
    <name type="common">Purple orchid tree</name>
    <name type="synonym">Phanera variegata</name>
    <dbReference type="NCBI Taxonomy" id="167791"/>
    <lineage>
        <taxon>Eukaryota</taxon>
        <taxon>Viridiplantae</taxon>
        <taxon>Streptophyta</taxon>
        <taxon>Embryophyta</taxon>
        <taxon>Tracheophyta</taxon>
        <taxon>Spermatophyta</taxon>
        <taxon>Magnoliopsida</taxon>
        <taxon>eudicotyledons</taxon>
        <taxon>Gunneridae</taxon>
        <taxon>Pentapetalae</taxon>
        <taxon>rosids</taxon>
        <taxon>fabids</taxon>
        <taxon>Fabales</taxon>
        <taxon>Fabaceae</taxon>
        <taxon>Cercidoideae</taxon>
        <taxon>Cercideae</taxon>
        <taxon>Bauhiniinae</taxon>
        <taxon>Bauhinia</taxon>
    </lineage>
</organism>
<dbReference type="EMBL" id="CM039427">
    <property type="protein sequence ID" value="KAI4353355.1"/>
    <property type="molecule type" value="Genomic_DNA"/>
</dbReference>
<keyword evidence="2" id="KW-1185">Reference proteome</keyword>
<protein>
    <submittedName>
        <fullName evidence="1">Uncharacterized protein</fullName>
    </submittedName>
</protein>